<sequence>MLMPHPEFLRRLLDEYETALAEEQRTAASGRSTRSQDLAYTLCVSTGTRAVGPALEAAHRMLAAAGAPRAAARVPVTPVTRTAPVTGDARVTPQPA</sequence>
<reference evidence="1" key="2">
    <citation type="submission" date="2020-09" db="EMBL/GenBank/DDBJ databases">
        <authorList>
            <person name="Sun Q."/>
            <person name="Ohkuma M."/>
        </authorList>
    </citation>
    <scope>NUCLEOTIDE SEQUENCE</scope>
    <source>
        <strain evidence="1">JCM 4654</strain>
    </source>
</reference>
<protein>
    <recommendedName>
        <fullName evidence="3">DUF5133 domain-containing protein</fullName>
    </recommendedName>
</protein>
<comment type="caution">
    <text evidence="1">The sequence shown here is derived from an EMBL/GenBank/DDBJ whole genome shotgun (WGS) entry which is preliminary data.</text>
</comment>
<dbReference type="AlphaFoldDB" id="A0A918Y0I1"/>
<evidence type="ECO:0008006" key="3">
    <source>
        <dbReference type="Google" id="ProtNLM"/>
    </source>
</evidence>
<accession>A0A918Y0I1</accession>
<dbReference type="InterPro" id="IPR033457">
    <property type="entry name" value="DUF5133"/>
</dbReference>
<gene>
    <name evidence="1" type="ORF">GCM10010508_11060</name>
</gene>
<name>A0A918Y0I1_9ACTN</name>
<dbReference type="EMBL" id="BMVF01000003">
    <property type="protein sequence ID" value="GHD85855.1"/>
    <property type="molecule type" value="Genomic_DNA"/>
</dbReference>
<evidence type="ECO:0000313" key="1">
    <source>
        <dbReference type="EMBL" id="GHD85855.1"/>
    </source>
</evidence>
<proteinExistence type="predicted"/>
<reference evidence="1" key="1">
    <citation type="journal article" date="2014" name="Int. J. Syst. Evol. Microbiol.">
        <title>Complete genome sequence of Corynebacterium casei LMG S-19264T (=DSM 44701T), isolated from a smear-ripened cheese.</title>
        <authorList>
            <consortium name="US DOE Joint Genome Institute (JGI-PGF)"/>
            <person name="Walter F."/>
            <person name="Albersmeier A."/>
            <person name="Kalinowski J."/>
            <person name="Ruckert C."/>
        </authorList>
    </citation>
    <scope>NUCLEOTIDE SEQUENCE</scope>
    <source>
        <strain evidence="1">JCM 4654</strain>
    </source>
</reference>
<dbReference type="Proteomes" id="UP000608955">
    <property type="component" value="Unassembled WGS sequence"/>
</dbReference>
<keyword evidence="2" id="KW-1185">Reference proteome</keyword>
<evidence type="ECO:0000313" key="2">
    <source>
        <dbReference type="Proteomes" id="UP000608955"/>
    </source>
</evidence>
<organism evidence="1 2">
    <name type="scientific">Streptomyces naganishii JCM 4654</name>
    <dbReference type="NCBI Taxonomy" id="1306179"/>
    <lineage>
        <taxon>Bacteria</taxon>
        <taxon>Bacillati</taxon>
        <taxon>Actinomycetota</taxon>
        <taxon>Actinomycetes</taxon>
        <taxon>Kitasatosporales</taxon>
        <taxon>Streptomycetaceae</taxon>
        <taxon>Streptomyces</taxon>
    </lineage>
</organism>
<dbReference type="Pfam" id="PF17196">
    <property type="entry name" value="DUF5133"/>
    <property type="match status" value="1"/>
</dbReference>